<sequence length="273" mass="31421">MVGEAKTYVSFDVGDNLRPIPDLPRFDTVRYDYSAAPDITRLFVFKLVKGKFFVGRTKKDVEHELSRHRAGDGHPWSAKFPPVRGDDATYFSTEISHNAEEDAMTERLMHEFGVENVRGGTYKQMTLPEHLEKTLNDKFRCWEDECFVCKKVGHFSRQCPDWETRIVDAEKKANEFSDKFDIGLSLLPGAKTAAQRELRPWTTEENTALKLALESGLYSIKQIATRHNRTEGEIRLRKQELGLGQTFNTMNPQLANVFINKAVDRRLIHNTMH</sequence>
<gene>
    <name evidence="3" type="ORF">MICPUCDRAFT_59407</name>
</gene>
<keyword evidence="1" id="KW-0863">Zinc-finger</keyword>
<dbReference type="PROSITE" id="PS50158">
    <property type="entry name" value="ZF_CCHC"/>
    <property type="match status" value="1"/>
</dbReference>
<dbReference type="AlphaFoldDB" id="C1MVK1"/>
<dbReference type="GO" id="GO:0003676">
    <property type="term" value="F:nucleic acid binding"/>
    <property type="evidence" value="ECO:0007669"/>
    <property type="project" value="InterPro"/>
</dbReference>
<dbReference type="InterPro" id="IPR036875">
    <property type="entry name" value="Znf_CCHC_sf"/>
</dbReference>
<accession>C1MVK1</accession>
<name>C1MVK1_MICPC</name>
<evidence type="ECO:0000313" key="3">
    <source>
        <dbReference type="EMBL" id="EEH55718.1"/>
    </source>
</evidence>
<dbReference type="GeneID" id="9685205"/>
<keyword evidence="1" id="KW-0862">Zinc</keyword>
<evidence type="ECO:0000256" key="1">
    <source>
        <dbReference type="PROSITE-ProRule" id="PRU00047"/>
    </source>
</evidence>
<dbReference type="Proteomes" id="UP000001876">
    <property type="component" value="Unassembled WGS sequence"/>
</dbReference>
<evidence type="ECO:0000313" key="4">
    <source>
        <dbReference type="Proteomes" id="UP000001876"/>
    </source>
</evidence>
<protein>
    <submittedName>
        <fullName evidence="3">Predicted protein</fullName>
    </submittedName>
</protein>
<dbReference type="SMART" id="SM00343">
    <property type="entry name" value="ZnF_C2HC"/>
    <property type="match status" value="1"/>
</dbReference>
<dbReference type="SUPFAM" id="SSF57756">
    <property type="entry name" value="Retrovirus zinc finger-like domains"/>
    <property type="match status" value="1"/>
</dbReference>
<proteinExistence type="predicted"/>
<feature type="domain" description="CCHC-type" evidence="2">
    <location>
        <begin position="146"/>
        <end position="161"/>
    </location>
</feature>
<reference evidence="3 4" key="1">
    <citation type="journal article" date="2009" name="Science">
        <title>Green evolution and dynamic adaptations revealed by genomes of the marine picoeukaryotes Micromonas.</title>
        <authorList>
            <person name="Worden A.Z."/>
            <person name="Lee J.H."/>
            <person name="Mock T."/>
            <person name="Rouze P."/>
            <person name="Simmons M.P."/>
            <person name="Aerts A.L."/>
            <person name="Allen A.E."/>
            <person name="Cuvelier M.L."/>
            <person name="Derelle E."/>
            <person name="Everett M.V."/>
            <person name="Foulon E."/>
            <person name="Grimwood J."/>
            <person name="Gundlach H."/>
            <person name="Henrissat B."/>
            <person name="Napoli C."/>
            <person name="McDonald S.M."/>
            <person name="Parker M.S."/>
            <person name="Rombauts S."/>
            <person name="Salamov A."/>
            <person name="Von Dassow P."/>
            <person name="Badger J.H."/>
            <person name="Coutinho P.M."/>
            <person name="Demir E."/>
            <person name="Dubchak I."/>
            <person name="Gentemann C."/>
            <person name="Eikrem W."/>
            <person name="Gready J.E."/>
            <person name="John U."/>
            <person name="Lanier W."/>
            <person name="Lindquist E.A."/>
            <person name="Lucas S."/>
            <person name="Mayer K.F."/>
            <person name="Moreau H."/>
            <person name="Not F."/>
            <person name="Otillar R."/>
            <person name="Panaud O."/>
            <person name="Pangilinan J."/>
            <person name="Paulsen I."/>
            <person name="Piegu B."/>
            <person name="Poliakov A."/>
            <person name="Robbens S."/>
            <person name="Schmutz J."/>
            <person name="Toulza E."/>
            <person name="Wyss T."/>
            <person name="Zelensky A."/>
            <person name="Zhou K."/>
            <person name="Armbrust E.V."/>
            <person name="Bhattacharya D."/>
            <person name="Goodenough U.W."/>
            <person name="Van de Peer Y."/>
            <person name="Grigoriev I.V."/>
        </authorList>
    </citation>
    <scope>NUCLEOTIDE SEQUENCE [LARGE SCALE GENOMIC DNA]</scope>
    <source>
        <strain evidence="3 4">CCMP1545</strain>
    </source>
</reference>
<dbReference type="RefSeq" id="XP_003059766.1">
    <property type="nucleotide sequence ID" value="XM_003059720.1"/>
</dbReference>
<dbReference type="EMBL" id="GG663741">
    <property type="protein sequence ID" value="EEH55718.1"/>
    <property type="molecule type" value="Genomic_DNA"/>
</dbReference>
<evidence type="ECO:0000259" key="2">
    <source>
        <dbReference type="PROSITE" id="PS50158"/>
    </source>
</evidence>
<dbReference type="InterPro" id="IPR001878">
    <property type="entry name" value="Znf_CCHC"/>
</dbReference>
<dbReference type="eggNOG" id="ENOG502SAAX">
    <property type="taxonomic scope" value="Eukaryota"/>
</dbReference>
<dbReference type="Pfam" id="PF00098">
    <property type="entry name" value="zf-CCHC"/>
    <property type="match status" value="1"/>
</dbReference>
<keyword evidence="4" id="KW-1185">Reference proteome</keyword>
<dbReference type="Gene3D" id="4.10.60.10">
    <property type="entry name" value="Zinc finger, CCHC-type"/>
    <property type="match status" value="1"/>
</dbReference>
<dbReference type="OrthoDB" id="3863715at2759"/>
<dbReference type="KEGG" id="mpp:MICPUCDRAFT_59407"/>
<organism evidence="4">
    <name type="scientific">Micromonas pusilla (strain CCMP1545)</name>
    <name type="common">Picoplanktonic green alga</name>
    <dbReference type="NCBI Taxonomy" id="564608"/>
    <lineage>
        <taxon>Eukaryota</taxon>
        <taxon>Viridiplantae</taxon>
        <taxon>Chlorophyta</taxon>
        <taxon>Mamiellophyceae</taxon>
        <taxon>Mamiellales</taxon>
        <taxon>Mamiellaceae</taxon>
        <taxon>Micromonas</taxon>
    </lineage>
</organism>
<dbReference type="GO" id="GO:0008270">
    <property type="term" value="F:zinc ion binding"/>
    <property type="evidence" value="ECO:0007669"/>
    <property type="project" value="UniProtKB-KW"/>
</dbReference>
<keyword evidence="1" id="KW-0479">Metal-binding</keyword>